<keyword evidence="10" id="KW-1185">Reference proteome</keyword>
<feature type="binding site" evidence="7">
    <location>
        <position position="129"/>
    </location>
    <ligand>
        <name>Zn(2+)</name>
        <dbReference type="ChEBI" id="CHEBI:29105"/>
        <label>1</label>
    </ligand>
</feature>
<dbReference type="Pfam" id="PF16123">
    <property type="entry name" value="HAGH_C"/>
    <property type="match status" value="1"/>
</dbReference>
<feature type="binding site" evidence="7">
    <location>
        <position position="109"/>
    </location>
    <ligand>
        <name>Zn(2+)</name>
        <dbReference type="ChEBI" id="CHEBI:29105"/>
        <label>1</label>
    </ligand>
</feature>
<organism evidence="9 10">
    <name type="scientific">Marinomonas aquiplantarum</name>
    <dbReference type="NCBI Taxonomy" id="491951"/>
    <lineage>
        <taxon>Bacteria</taxon>
        <taxon>Pseudomonadati</taxon>
        <taxon>Pseudomonadota</taxon>
        <taxon>Gammaproteobacteria</taxon>
        <taxon>Oceanospirillales</taxon>
        <taxon>Oceanospirillaceae</taxon>
        <taxon>Marinomonas</taxon>
    </lineage>
</organism>
<dbReference type="Gene3D" id="3.60.15.10">
    <property type="entry name" value="Ribonuclease Z/Hydroxyacylglutathione hydrolase-like"/>
    <property type="match status" value="1"/>
</dbReference>
<dbReference type="GO" id="GO:0004416">
    <property type="term" value="F:hydroxyacylglutathione hydrolase activity"/>
    <property type="evidence" value="ECO:0007669"/>
    <property type="project" value="UniProtKB-UniRule"/>
</dbReference>
<comment type="subunit">
    <text evidence="7">Monomer.</text>
</comment>
<dbReference type="InterPro" id="IPR017782">
    <property type="entry name" value="Hydroxyacylglutathione_Hdrlase"/>
</dbReference>
<dbReference type="OrthoDB" id="9802248at2"/>
<dbReference type="PANTHER" id="PTHR43705:SF1">
    <property type="entry name" value="HYDROXYACYLGLUTATHIONE HYDROLASE GLOB"/>
    <property type="match status" value="1"/>
</dbReference>
<comment type="similarity">
    <text evidence="3 7">Belongs to the metallo-beta-lactamase superfamily. Glyoxalase II family.</text>
</comment>
<dbReference type="NCBIfam" id="TIGR03413">
    <property type="entry name" value="GSH_gloB"/>
    <property type="match status" value="1"/>
</dbReference>
<dbReference type="EMBL" id="QNRF01000003">
    <property type="protein sequence ID" value="RBO83807.1"/>
    <property type="molecule type" value="Genomic_DNA"/>
</dbReference>
<dbReference type="PIRSF" id="PIRSF005457">
    <property type="entry name" value="Glx"/>
    <property type="match status" value="1"/>
</dbReference>
<evidence type="ECO:0000313" key="10">
    <source>
        <dbReference type="Proteomes" id="UP000252086"/>
    </source>
</evidence>
<evidence type="ECO:0000256" key="1">
    <source>
        <dbReference type="ARBA" id="ARBA00001623"/>
    </source>
</evidence>
<dbReference type="InterPro" id="IPR035680">
    <property type="entry name" value="Clx_II_MBL"/>
</dbReference>
<comment type="pathway">
    <text evidence="2 7">Secondary metabolite metabolism; methylglyoxal degradation; (R)-lactate from methylglyoxal: step 2/2.</text>
</comment>
<evidence type="ECO:0000256" key="6">
    <source>
        <dbReference type="ARBA" id="ARBA00022833"/>
    </source>
</evidence>
<feature type="binding site" evidence="7">
    <location>
        <position position="59"/>
    </location>
    <ligand>
        <name>Zn(2+)</name>
        <dbReference type="ChEBI" id="CHEBI:29105"/>
        <label>2</label>
    </ligand>
</feature>
<dbReference type="HAMAP" id="MF_01374">
    <property type="entry name" value="Glyoxalase_2"/>
    <property type="match status" value="1"/>
</dbReference>
<keyword evidence="6 7" id="KW-0862">Zinc</keyword>
<evidence type="ECO:0000259" key="8">
    <source>
        <dbReference type="SMART" id="SM00849"/>
    </source>
</evidence>
<evidence type="ECO:0000313" key="9">
    <source>
        <dbReference type="EMBL" id="RBO83807.1"/>
    </source>
</evidence>
<gene>
    <name evidence="7" type="primary">gloB</name>
    <name evidence="9" type="ORF">DFP76_10381</name>
</gene>
<dbReference type="SMART" id="SM00849">
    <property type="entry name" value="Lactamase_B"/>
    <property type="match status" value="1"/>
</dbReference>
<keyword evidence="4 7" id="KW-0479">Metal-binding</keyword>
<comment type="catalytic activity">
    <reaction evidence="1 7">
        <text>an S-(2-hydroxyacyl)glutathione + H2O = a 2-hydroxy carboxylate + glutathione + H(+)</text>
        <dbReference type="Rhea" id="RHEA:21864"/>
        <dbReference type="ChEBI" id="CHEBI:15377"/>
        <dbReference type="ChEBI" id="CHEBI:15378"/>
        <dbReference type="ChEBI" id="CHEBI:57925"/>
        <dbReference type="ChEBI" id="CHEBI:58896"/>
        <dbReference type="ChEBI" id="CHEBI:71261"/>
        <dbReference type="EC" id="3.1.2.6"/>
    </reaction>
</comment>
<feature type="binding site" evidence="7">
    <location>
        <position position="56"/>
    </location>
    <ligand>
        <name>Zn(2+)</name>
        <dbReference type="ChEBI" id="CHEBI:29105"/>
        <label>1</label>
    </ligand>
</feature>
<comment type="function">
    <text evidence="7">Thiolesterase that catalyzes the hydrolysis of S-D-lactoyl-glutathione to form glutathione and D-lactic acid.</text>
</comment>
<dbReference type="UniPathway" id="UPA00619">
    <property type="reaction ID" value="UER00676"/>
</dbReference>
<dbReference type="GO" id="GO:0019243">
    <property type="term" value="P:methylglyoxal catabolic process to D-lactate via S-lactoyl-glutathione"/>
    <property type="evidence" value="ECO:0007669"/>
    <property type="project" value="UniProtKB-UniRule"/>
</dbReference>
<protein>
    <recommendedName>
        <fullName evidence="7">Hydroxyacylglutathione hydrolase</fullName>
        <ecNumber evidence="7">3.1.2.6</ecNumber>
    </recommendedName>
    <alternativeName>
        <fullName evidence="7">Glyoxalase II</fullName>
        <shortName evidence="7">Glx II</shortName>
    </alternativeName>
</protein>
<comment type="cofactor">
    <cofactor evidence="7">
        <name>Zn(2+)</name>
        <dbReference type="ChEBI" id="CHEBI:29105"/>
    </cofactor>
    <text evidence="7">Binds 2 Zn(2+) ions per subunit.</text>
</comment>
<evidence type="ECO:0000256" key="5">
    <source>
        <dbReference type="ARBA" id="ARBA00022801"/>
    </source>
</evidence>
<keyword evidence="5 7" id="KW-0378">Hydrolase</keyword>
<reference evidence="9 10" key="1">
    <citation type="submission" date="2018-06" db="EMBL/GenBank/DDBJ databases">
        <title>Genomic Encyclopedia of Type Strains, Phase III (KMG-III): the genomes of soil and plant-associated and newly described type strains.</title>
        <authorList>
            <person name="Whitman W."/>
        </authorList>
    </citation>
    <scope>NUCLEOTIDE SEQUENCE [LARGE SCALE GENOMIC DNA]</scope>
    <source>
        <strain evidence="9 10">CECT 7732</strain>
    </source>
</reference>
<evidence type="ECO:0000256" key="7">
    <source>
        <dbReference type="HAMAP-Rule" id="MF_01374"/>
    </source>
</evidence>
<feature type="binding site" evidence="7">
    <location>
        <position position="58"/>
    </location>
    <ligand>
        <name>Zn(2+)</name>
        <dbReference type="ChEBI" id="CHEBI:29105"/>
        <label>2</label>
    </ligand>
</feature>
<dbReference type="InterPro" id="IPR036866">
    <property type="entry name" value="RibonucZ/Hydroxyglut_hydro"/>
</dbReference>
<dbReference type="RefSeq" id="WP_113873802.1">
    <property type="nucleotide sequence ID" value="NZ_QNRF01000003.1"/>
</dbReference>
<comment type="caution">
    <text evidence="9">The sequence shown here is derived from an EMBL/GenBank/DDBJ whole genome shotgun (WGS) entry which is preliminary data.</text>
</comment>
<evidence type="ECO:0000256" key="2">
    <source>
        <dbReference type="ARBA" id="ARBA00004963"/>
    </source>
</evidence>
<dbReference type="PANTHER" id="PTHR43705">
    <property type="entry name" value="HYDROXYACYLGLUTATHIONE HYDROLASE"/>
    <property type="match status" value="1"/>
</dbReference>
<dbReference type="InterPro" id="IPR050110">
    <property type="entry name" value="Glyoxalase_II_hydrolase"/>
</dbReference>
<feature type="binding site" evidence="7">
    <location>
        <position position="129"/>
    </location>
    <ligand>
        <name>Zn(2+)</name>
        <dbReference type="ChEBI" id="CHEBI:29105"/>
        <label>2</label>
    </ligand>
</feature>
<dbReference type="Pfam" id="PF00753">
    <property type="entry name" value="Lactamase_B"/>
    <property type="match status" value="1"/>
</dbReference>
<evidence type="ECO:0000256" key="3">
    <source>
        <dbReference type="ARBA" id="ARBA00006759"/>
    </source>
</evidence>
<dbReference type="AlphaFoldDB" id="A0A366D154"/>
<feature type="binding site" evidence="7">
    <location>
        <position position="167"/>
    </location>
    <ligand>
        <name>Zn(2+)</name>
        <dbReference type="ChEBI" id="CHEBI:29105"/>
        <label>2</label>
    </ligand>
</feature>
<accession>A0A366D154</accession>
<dbReference type="EC" id="3.1.2.6" evidence="7"/>
<evidence type="ECO:0000256" key="4">
    <source>
        <dbReference type="ARBA" id="ARBA00022723"/>
    </source>
</evidence>
<sequence>MIIFPLPAFQDNYIWIIRHNDSSLIWAIDPGDANVVQDYCQQNDKQLAGILITHHHKDHTGGVAELKETFQCPVFGPAHLTHLITHPMAEDDQVNIFERSFRVLETPGHTLDHLCYFSDQPTPILFSGDTLFRGGCGRIMEGTAEQMLAAMQKISALPDDTLVYCTHEYTLANYRFALSLEPENQSLIDANLTCQTLRQQKQVTLPSKLELEKKTNPFLRSHVETVKIQAAQQLSEEIADQPSATFGQVRRAKDSFS</sequence>
<dbReference type="Proteomes" id="UP000252086">
    <property type="component" value="Unassembled WGS sequence"/>
</dbReference>
<proteinExistence type="inferred from homology"/>
<dbReference type="InterPro" id="IPR032282">
    <property type="entry name" value="HAGH_C"/>
</dbReference>
<feature type="domain" description="Metallo-beta-lactamase" evidence="8">
    <location>
        <begin position="11"/>
        <end position="167"/>
    </location>
</feature>
<feature type="binding site" evidence="7">
    <location>
        <position position="54"/>
    </location>
    <ligand>
        <name>Zn(2+)</name>
        <dbReference type="ChEBI" id="CHEBI:29105"/>
        <label>1</label>
    </ligand>
</feature>
<dbReference type="SUPFAM" id="SSF56281">
    <property type="entry name" value="Metallo-hydrolase/oxidoreductase"/>
    <property type="match status" value="1"/>
</dbReference>
<dbReference type="GO" id="GO:0046872">
    <property type="term" value="F:metal ion binding"/>
    <property type="evidence" value="ECO:0007669"/>
    <property type="project" value="UniProtKB-KW"/>
</dbReference>
<name>A0A366D154_9GAMM</name>
<dbReference type="InterPro" id="IPR001279">
    <property type="entry name" value="Metallo-B-lactamas"/>
</dbReference>
<dbReference type="CDD" id="cd07723">
    <property type="entry name" value="hydroxyacylglutathione_hydrolase_MBL-fold"/>
    <property type="match status" value="1"/>
</dbReference>